<proteinExistence type="predicted"/>
<protein>
    <submittedName>
        <fullName evidence="1">Uncharacterized protein</fullName>
    </submittedName>
</protein>
<dbReference type="RefSeq" id="WP_210854157.1">
    <property type="nucleotide sequence ID" value="NZ_JAGQDD010000007.1"/>
</dbReference>
<organism evidence="1 2">
    <name type="scientific">Ideonella alba</name>
    <dbReference type="NCBI Taxonomy" id="2824118"/>
    <lineage>
        <taxon>Bacteria</taxon>
        <taxon>Pseudomonadati</taxon>
        <taxon>Pseudomonadota</taxon>
        <taxon>Betaproteobacteria</taxon>
        <taxon>Burkholderiales</taxon>
        <taxon>Sphaerotilaceae</taxon>
        <taxon>Ideonella</taxon>
    </lineage>
</organism>
<sequence>MQVIQSRDRIEQVHPPSLRATLLLRAVEAEEFVDDFSELVRFILIEPGDAPSDLSDELGREVHLIAPDASEIVGDHLELVYVLSDDGAGASVFVPHEVFALPRWCEVRSLVGVPHVVPSGDAT</sequence>
<gene>
    <name evidence="1" type="ORF">KAK03_11805</name>
</gene>
<reference evidence="1 2" key="1">
    <citation type="submission" date="2021-04" db="EMBL/GenBank/DDBJ databases">
        <title>The genome sequence of Ideonella sp. 3Y2.</title>
        <authorList>
            <person name="Liu Y."/>
        </authorList>
    </citation>
    <scope>NUCLEOTIDE SEQUENCE [LARGE SCALE GENOMIC DNA]</scope>
    <source>
        <strain evidence="1 2">3Y2</strain>
    </source>
</reference>
<evidence type="ECO:0000313" key="1">
    <source>
        <dbReference type="EMBL" id="MBQ0931172.1"/>
    </source>
</evidence>
<dbReference type="AlphaFoldDB" id="A0A941BFL4"/>
<dbReference type="Proteomes" id="UP000676246">
    <property type="component" value="Unassembled WGS sequence"/>
</dbReference>
<keyword evidence="2" id="KW-1185">Reference proteome</keyword>
<accession>A0A941BFL4</accession>
<evidence type="ECO:0000313" key="2">
    <source>
        <dbReference type="Proteomes" id="UP000676246"/>
    </source>
</evidence>
<dbReference type="EMBL" id="JAGQDD010000007">
    <property type="protein sequence ID" value="MBQ0931172.1"/>
    <property type="molecule type" value="Genomic_DNA"/>
</dbReference>
<name>A0A941BFL4_9BURK</name>
<comment type="caution">
    <text evidence="1">The sequence shown here is derived from an EMBL/GenBank/DDBJ whole genome shotgun (WGS) entry which is preliminary data.</text>
</comment>